<dbReference type="KEGG" id="gtt:GUITHDRAFT_156545"/>
<evidence type="ECO:0000313" key="2">
    <source>
        <dbReference type="EnsemblProtists" id="EKX31587"/>
    </source>
</evidence>
<dbReference type="PaxDb" id="55529-EKX31587"/>
<dbReference type="RefSeq" id="XP_005818567.1">
    <property type="nucleotide sequence ID" value="XM_005818510.1"/>
</dbReference>
<evidence type="ECO:0000313" key="3">
    <source>
        <dbReference type="Proteomes" id="UP000011087"/>
    </source>
</evidence>
<organism evidence="1">
    <name type="scientific">Guillardia theta (strain CCMP2712)</name>
    <name type="common">Cryptophyte</name>
    <dbReference type="NCBI Taxonomy" id="905079"/>
    <lineage>
        <taxon>Eukaryota</taxon>
        <taxon>Cryptophyceae</taxon>
        <taxon>Pyrenomonadales</taxon>
        <taxon>Geminigeraceae</taxon>
        <taxon>Guillardia</taxon>
    </lineage>
</organism>
<gene>
    <name evidence="1" type="ORF">GUITHDRAFT_156545</name>
</gene>
<dbReference type="EMBL" id="JH993259">
    <property type="protein sequence ID" value="EKX31587.1"/>
    <property type="molecule type" value="Genomic_DNA"/>
</dbReference>
<accession>L1I665</accession>
<sequence length="248" mass="28102">MLSPFERRARVSFLAVAAAAAAFALAIVVLESSSPAPYYGKPVTAPERWLEDGRASINMFRVARSDMQKKVLRGTQLPHQVHYYSNVGDRLPVLGDEERETRQTFQELVQLGHTCVVMLRRAIWSVDPTVFNPQYDLQVRLDAIHTALSQLAAQTGVYLTNPPVVQVDESVFDEAASDVSRFRKLVERIPEMHNAKYYWVVQYNIIRTELRKTSSMLTTVVNIAKHHFLEVADSIDSMRMNVEATHEG</sequence>
<evidence type="ECO:0000313" key="1">
    <source>
        <dbReference type="EMBL" id="EKX31587.1"/>
    </source>
</evidence>
<dbReference type="HOGENOM" id="CLU_1121862_0_0_1"/>
<keyword evidence="3" id="KW-1185">Reference proteome</keyword>
<reference evidence="1 3" key="1">
    <citation type="journal article" date="2012" name="Nature">
        <title>Algal genomes reveal evolutionary mosaicism and the fate of nucleomorphs.</title>
        <authorList>
            <consortium name="DOE Joint Genome Institute"/>
            <person name="Curtis B.A."/>
            <person name="Tanifuji G."/>
            <person name="Burki F."/>
            <person name="Gruber A."/>
            <person name="Irimia M."/>
            <person name="Maruyama S."/>
            <person name="Arias M.C."/>
            <person name="Ball S.G."/>
            <person name="Gile G.H."/>
            <person name="Hirakawa Y."/>
            <person name="Hopkins J.F."/>
            <person name="Kuo A."/>
            <person name="Rensing S.A."/>
            <person name="Schmutz J."/>
            <person name="Symeonidi A."/>
            <person name="Elias M."/>
            <person name="Eveleigh R.J."/>
            <person name="Herman E.K."/>
            <person name="Klute M.J."/>
            <person name="Nakayama T."/>
            <person name="Obornik M."/>
            <person name="Reyes-Prieto A."/>
            <person name="Armbrust E.V."/>
            <person name="Aves S.J."/>
            <person name="Beiko R.G."/>
            <person name="Coutinho P."/>
            <person name="Dacks J.B."/>
            <person name="Durnford D.G."/>
            <person name="Fast N.M."/>
            <person name="Green B.R."/>
            <person name="Grisdale C.J."/>
            <person name="Hempel F."/>
            <person name="Henrissat B."/>
            <person name="Hoppner M.P."/>
            <person name="Ishida K."/>
            <person name="Kim E."/>
            <person name="Koreny L."/>
            <person name="Kroth P.G."/>
            <person name="Liu Y."/>
            <person name="Malik S.B."/>
            <person name="Maier U.G."/>
            <person name="McRose D."/>
            <person name="Mock T."/>
            <person name="Neilson J.A."/>
            <person name="Onodera N.T."/>
            <person name="Poole A.M."/>
            <person name="Pritham E.J."/>
            <person name="Richards T.A."/>
            <person name="Rocap G."/>
            <person name="Roy S.W."/>
            <person name="Sarai C."/>
            <person name="Schaack S."/>
            <person name="Shirato S."/>
            <person name="Slamovits C.H."/>
            <person name="Spencer D.F."/>
            <person name="Suzuki S."/>
            <person name="Worden A.Z."/>
            <person name="Zauner S."/>
            <person name="Barry K."/>
            <person name="Bell C."/>
            <person name="Bharti A.K."/>
            <person name="Crow J.A."/>
            <person name="Grimwood J."/>
            <person name="Kramer R."/>
            <person name="Lindquist E."/>
            <person name="Lucas S."/>
            <person name="Salamov A."/>
            <person name="McFadden G.I."/>
            <person name="Lane C.E."/>
            <person name="Keeling P.J."/>
            <person name="Gray M.W."/>
            <person name="Grigoriev I.V."/>
            <person name="Archibald J.M."/>
        </authorList>
    </citation>
    <scope>NUCLEOTIDE SEQUENCE</scope>
    <source>
        <strain evidence="1 3">CCMP2712</strain>
    </source>
</reference>
<proteinExistence type="predicted"/>
<reference evidence="2" key="3">
    <citation type="submission" date="2015-06" db="UniProtKB">
        <authorList>
            <consortium name="EnsemblProtists"/>
        </authorList>
    </citation>
    <scope>IDENTIFICATION</scope>
</reference>
<dbReference type="EnsemblProtists" id="EKX31587">
    <property type="protein sequence ID" value="EKX31587"/>
    <property type="gene ID" value="GUITHDRAFT_156545"/>
</dbReference>
<name>L1I665_GUITC</name>
<dbReference type="AlphaFoldDB" id="L1I665"/>
<protein>
    <submittedName>
        <fullName evidence="1 2">Uncharacterized protein</fullName>
    </submittedName>
</protein>
<dbReference type="Proteomes" id="UP000011087">
    <property type="component" value="Unassembled WGS sequence"/>
</dbReference>
<dbReference type="GeneID" id="17288312"/>
<reference evidence="3" key="2">
    <citation type="submission" date="2012-11" db="EMBL/GenBank/DDBJ databases">
        <authorList>
            <person name="Kuo A."/>
            <person name="Curtis B.A."/>
            <person name="Tanifuji G."/>
            <person name="Burki F."/>
            <person name="Gruber A."/>
            <person name="Irimia M."/>
            <person name="Maruyama S."/>
            <person name="Arias M.C."/>
            <person name="Ball S.G."/>
            <person name="Gile G.H."/>
            <person name="Hirakawa Y."/>
            <person name="Hopkins J.F."/>
            <person name="Rensing S.A."/>
            <person name="Schmutz J."/>
            <person name="Symeonidi A."/>
            <person name="Elias M."/>
            <person name="Eveleigh R.J."/>
            <person name="Herman E.K."/>
            <person name="Klute M.J."/>
            <person name="Nakayama T."/>
            <person name="Obornik M."/>
            <person name="Reyes-Prieto A."/>
            <person name="Armbrust E.V."/>
            <person name="Aves S.J."/>
            <person name="Beiko R.G."/>
            <person name="Coutinho P."/>
            <person name="Dacks J.B."/>
            <person name="Durnford D.G."/>
            <person name="Fast N.M."/>
            <person name="Green B.R."/>
            <person name="Grisdale C."/>
            <person name="Hempe F."/>
            <person name="Henrissat B."/>
            <person name="Hoppner M.P."/>
            <person name="Ishida K.-I."/>
            <person name="Kim E."/>
            <person name="Koreny L."/>
            <person name="Kroth P.G."/>
            <person name="Liu Y."/>
            <person name="Malik S.-B."/>
            <person name="Maier U.G."/>
            <person name="McRose D."/>
            <person name="Mock T."/>
            <person name="Neilson J.A."/>
            <person name="Onodera N.T."/>
            <person name="Poole A.M."/>
            <person name="Pritham E.J."/>
            <person name="Richards T.A."/>
            <person name="Rocap G."/>
            <person name="Roy S.W."/>
            <person name="Sarai C."/>
            <person name="Schaack S."/>
            <person name="Shirato S."/>
            <person name="Slamovits C.H."/>
            <person name="Spencer D.F."/>
            <person name="Suzuki S."/>
            <person name="Worden A.Z."/>
            <person name="Zauner S."/>
            <person name="Barry K."/>
            <person name="Bell C."/>
            <person name="Bharti A.K."/>
            <person name="Crow J.A."/>
            <person name="Grimwood J."/>
            <person name="Kramer R."/>
            <person name="Lindquist E."/>
            <person name="Lucas S."/>
            <person name="Salamov A."/>
            <person name="McFadden G.I."/>
            <person name="Lane C.E."/>
            <person name="Keeling P.J."/>
            <person name="Gray M.W."/>
            <person name="Grigoriev I.V."/>
            <person name="Archibald J.M."/>
        </authorList>
    </citation>
    <scope>NUCLEOTIDE SEQUENCE</scope>
    <source>
        <strain evidence="3">CCMP2712</strain>
    </source>
</reference>